<dbReference type="Proteomes" id="UP000016540">
    <property type="component" value="Unassembled WGS sequence"/>
</dbReference>
<evidence type="ECO:0000259" key="1">
    <source>
        <dbReference type="Pfam" id="PF00248"/>
    </source>
</evidence>
<dbReference type="InterPro" id="IPR050523">
    <property type="entry name" value="AKR_Detox_Biosynth"/>
</dbReference>
<feature type="domain" description="NADP-dependent oxidoreductase" evidence="1">
    <location>
        <begin position="14"/>
        <end position="271"/>
    </location>
</feature>
<dbReference type="InterPro" id="IPR023210">
    <property type="entry name" value="NADP_OxRdtase_dom"/>
</dbReference>
<gene>
    <name evidence="2" type="ORF">MARLIPOL_09074</name>
</gene>
<comment type="caution">
    <text evidence="2">The sequence shown here is derived from an EMBL/GenBank/DDBJ whole genome shotgun (WGS) entry which is preliminary data.</text>
</comment>
<dbReference type="Pfam" id="PF00248">
    <property type="entry name" value="Aldo_ket_red"/>
    <property type="match status" value="1"/>
</dbReference>
<dbReference type="PROSITE" id="PS00062">
    <property type="entry name" value="ALDOKETO_REDUCTASE_2"/>
    <property type="match status" value="1"/>
</dbReference>
<protein>
    <submittedName>
        <fullName evidence="2">Oxidoreductase</fullName>
    </submittedName>
</protein>
<dbReference type="GO" id="GO:0005829">
    <property type="term" value="C:cytosol"/>
    <property type="evidence" value="ECO:0007669"/>
    <property type="project" value="TreeGrafter"/>
</dbReference>
<proteinExistence type="predicted"/>
<dbReference type="HOGENOM" id="CLU_023205_8_0_6"/>
<keyword evidence="3" id="KW-1185">Reference proteome</keyword>
<dbReference type="PANTHER" id="PTHR43364:SF1">
    <property type="entry name" value="OXIDOREDUCTASE YDHF"/>
    <property type="match status" value="1"/>
</dbReference>
<dbReference type="PRINTS" id="PR00069">
    <property type="entry name" value="ALDKETRDTASE"/>
</dbReference>
<dbReference type="InterPro" id="IPR018170">
    <property type="entry name" value="Aldo/ket_reductase_CS"/>
</dbReference>
<sequence length="295" mass="32344">MQNTPTAGFTPETPLILGMMRLHDHPELTQPAKLADWVSARVDEGLNVFDHADIYGAGECERLFGDALRAHPTLAKQVRVITKAGIVPAGQDSSPWQVKHYQAEAGYLANAIDKALSSLSVEQIDTFLIHRPDPLLQADDVARVLENAVSAGKIRHIGVSNYLPEQWRWLARNTSLPLVCNQSQLSIAHTVPLFDGTLEAHLTDGMRWLAWSPLGGGNLAERIPADLLDRAREETGLDETALAIAWLHQIPGSPVPVLGSMNPDRIHSATRGAQSPLPRPLWYRLLESVRKTAVA</sequence>
<accession>R8B2Z1</accession>
<dbReference type="AlphaFoldDB" id="R8B2Z1"/>
<dbReference type="SUPFAM" id="SSF51430">
    <property type="entry name" value="NAD(P)-linked oxidoreductase"/>
    <property type="match status" value="1"/>
</dbReference>
<dbReference type="GO" id="GO:0016491">
    <property type="term" value="F:oxidoreductase activity"/>
    <property type="evidence" value="ECO:0007669"/>
    <property type="project" value="InterPro"/>
</dbReference>
<reference evidence="2 3" key="1">
    <citation type="journal article" date="2013" name="Genome Announc.">
        <title>Draft Genome Sequence of the Moderately Halophilic Bacterium Marinobacter lipolyticus Strain SM19.</title>
        <authorList>
            <person name="Papke R.T."/>
            <person name="de la Haba R.R."/>
            <person name="Infante-Dominguez C."/>
            <person name="Perez D."/>
            <person name="Sanchez-Porro C."/>
            <person name="Lapierre P."/>
            <person name="Ventosa A."/>
        </authorList>
    </citation>
    <scope>NUCLEOTIDE SEQUENCE [LARGE SCALE GENOMIC DNA]</scope>
    <source>
        <strain evidence="2 3">SM19</strain>
    </source>
</reference>
<dbReference type="InterPro" id="IPR020471">
    <property type="entry name" value="AKR"/>
</dbReference>
<dbReference type="InterPro" id="IPR036812">
    <property type="entry name" value="NAD(P)_OxRdtase_dom_sf"/>
</dbReference>
<name>R8B2Z1_9GAMM</name>
<dbReference type="Gene3D" id="3.20.20.100">
    <property type="entry name" value="NADP-dependent oxidoreductase domain"/>
    <property type="match status" value="1"/>
</dbReference>
<dbReference type="PANTHER" id="PTHR43364">
    <property type="entry name" value="NADH-SPECIFIC METHYLGLYOXAL REDUCTASE-RELATED"/>
    <property type="match status" value="1"/>
</dbReference>
<evidence type="ECO:0000313" key="2">
    <source>
        <dbReference type="EMBL" id="EON92894.1"/>
    </source>
</evidence>
<organism evidence="2 3">
    <name type="scientific">Marinobacter lipolyticus SM19</name>
    <dbReference type="NCBI Taxonomy" id="1318628"/>
    <lineage>
        <taxon>Bacteria</taxon>
        <taxon>Pseudomonadati</taxon>
        <taxon>Pseudomonadota</taxon>
        <taxon>Gammaproteobacteria</taxon>
        <taxon>Pseudomonadales</taxon>
        <taxon>Marinobacteraceae</taxon>
        <taxon>Marinobacter</taxon>
    </lineage>
</organism>
<dbReference type="eggNOG" id="COG4989">
    <property type="taxonomic scope" value="Bacteria"/>
</dbReference>
<dbReference type="RefSeq" id="WP_012137818.1">
    <property type="nucleotide sequence ID" value="NZ_KE007317.1"/>
</dbReference>
<dbReference type="EMBL" id="ASAD01000010">
    <property type="protein sequence ID" value="EON92894.1"/>
    <property type="molecule type" value="Genomic_DNA"/>
</dbReference>
<dbReference type="STRING" id="1318628.MARLIPOL_09074"/>
<evidence type="ECO:0000313" key="3">
    <source>
        <dbReference type="Proteomes" id="UP000016540"/>
    </source>
</evidence>
<dbReference type="PATRIC" id="fig|1318628.3.peg.1817"/>